<evidence type="ECO:0000313" key="1">
    <source>
        <dbReference type="EMBL" id="ASR49419.1"/>
    </source>
</evidence>
<dbReference type="KEGG" id="pkb:B4V02_23420"/>
<proteinExistence type="predicted"/>
<dbReference type="NCBIfam" id="TIGR04065">
    <property type="entry name" value="ocin_CLI_3235"/>
    <property type="match status" value="1"/>
</dbReference>
<gene>
    <name evidence="1" type="ORF">B4V02_23420</name>
</gene>
<dbReference type="PROSITE" id="PS51257">
    <property type="entry name" value="PROKAR_LIPOPROTEIN"/>
    <property type="match status" value="1"/>
</dbReference>
<dbReference type="STRING" id="172713.GCA_001705305_05245"/>
<evidence type="ECO:0000313" key="2">
    <source>
        <dbReference type="Proteomes" id="UP000214666"/>
    </source>
</evidence>
<dbReference type="EMBL" id="CP020028">
    <property type="protein sequence ID" value="ASR49419.1"/>
    <property type="molecule type" value="Genomic_DNA"/>
</dbReference>
<dbReference type="Proteomes" id="UP000214666">
    <property type="component" value="Chromosome"/>
</dbReference>
<accession>A0A222WS39</accession>
<dbReference type="AlphaFoldDB" id="A0A222WS39"/>
<organism evidence="1 2">
    <name type="scientific">Paenibacillus kribbensis</name>
    <dbReference type="NCBI Taxonomy" id="172713"/>
    <lineage>
        <taxon>Bacteria</taxon>
        <taxon>Bacillati</taxon>
        <taxon>Bacillota</taxon>
        <taxon>Bacilli</taxon>
        <taxon>Bacillales</taxon>
        <taxon>Paenibacillaceae</taxon>
        <taxon>Paenibacillus</taxon>
    </lineage>
</organism>
<protein>
    <submittedName>
        <fullName evidence="1">Putative bacteriocin</fullName>
    </submittedName>
</protein>
<sequence>MRKLGKKQVEMPETLEAYAACSCASCGCYNCTCSSTNSSALNYARYLQTYNSFYVISALS</sequence>
<reference evidence="1 2" key="1">
    <citation type="submission" date="2017-03" db="EMBL/GenBank/DDBJ databases">
        <title>Complete genome sequence of Paenibacillus Kribbensis producing bioflocculants.</title>
        <authorList>
            <person name="Lee H.-G."/>
            <person name="Oh H.-M."/>
        </authorList>
    </citation>
    <scope>NUCLEOTIDE SEQUENCE [LARGE SCALE GENOMIC DNA]</scope>
    <source>
        <strain evidence="1 2">AM49</strain>
    </source>
</reference>
<keyword evidence="2" id="KW-1185">Reference proteome</keyword>
<name>A0A222WS39_9BACL</name>
<dbReference type="InterPro" id="IPR023968">
    <property type="entry name" value="Bacteriocin_CLI3235"/>
</dbReference>
<dbReference type="RefSeq" id="WP_084011677.1">
    <property type="nucleotide sequence ID" value="NZ_CP020028.1"/>
</dbReference>